<comment type="caution">
    <text evidence="1">The sequence shown here is derived from an EMBL/GenBank/DDBJ whole genome shotgun (WGS) entry which is preliminary data.</text>
</comment>
<sequence>MTLSGIKDLNYLKRRDILSKVFNLLLDNRKPFFNFLSSKWETKEFLFSMFNTLHPLLEGRRDLAKSFLKRLSKKRLISFIKTYASLNEDSRQILNTFIRNYSRYGRSWRIRLSSPESLKSFIKTYNLSETRSTLAYYAWDKERERKRFISLLDIL</sequence>
<protein>
    <submittedName>
        <fullName evidence="1">Uncharacterized protein</fullName>
    </submittedName>
</protein>
<organism evidence="1 2">
    <name type="scientific">Psychracetigena formicireducens</name>
    <dbReference type="NCBI Taxonomy" id="2986056"/>
    <lineage>
        <taxon>Bacteria</taxon>
        <taxon>Bacillati</taxon>
        <taxon>Candidatus Lithacetigenota</taxon>
        <taxon>Candidatus Psychracetigena</taxon>
    </lineage>
</organism>
<accession>A0A9E2BHQ5</accession>
<dbReference type="Proteomes" id="UP000811545">
    <property type="component" value="Unassembled WGS sequence"/>
</dbReference>
<evidence type="ECO:0000313" key="1">
    <source>
        <dbReference type="EMBL" id="MBT9145264.1"/>
    </source>
</evidence>
<name>A0A9E2BHQ5_PSYF1</name>
<reference evidence="1 2" key="1">
    <citation type="journal article" date="2021" name="bioRxiv">
        <title>Unique metabolic strategies in Hadean analogues reveal hints for primordial physiology.</title>
        <authorList>
            <person name="Nobu M.K."/>
            <person name="Nakai R."/>
            <person name="Tamazawa S."/>
            <person name="Mori H."/>
            <person name="Toyoda A."/>
            <person name="Ijiri A."/>
            <person name="Suzuki S."/>
            <person name="Kurokawa K."/>
            <person name="Kamagata Y."/>
            <person name="Tamaki H."/>
        </authorList>
    </citation>
    <scope>NUCLEOTIDE SEQUENCE [LARGE SCALE GENOMIC DNA]</scope>
    <source>
        <strain evidence="1">BS525</strain>
    </source>
</reference>
<dbReference type="AlphaFoldDB" id="A0A9E2BHQ5"/>
<dbReference type="EMBL" id="QLTW01000068">
    <property type="protein sequence ID" value="MBT9145264.1"/>
    <property type="molecule type" value="Genomic_DNA"/>
</dbReference>
<evidence type="ECO:0000313" key="2">
    <source>
        <dbReference type="Proteomes" id="UP000811545"/>
    </source>
</evidence>
<proteinExistence type="predicted"/>
<gene>
    <name evidence="1" type="ORF">DDT42_01134</name>
</gene>